<keyword evidence="5" id="KW-1003">Cell membrane</keyword>
<comment type="similarity">
    <text evidence="5">Belongs to the 4-toluene sulfonate uptake permease (TSUP) (TC 2.A.102) family.</text>
</comment>
<organism evidence="6 7">
    <name type="scientific">Devosia neptuniae</name>
    <dbReference type="NCBI Taxonomy" id="191302"/>
    <lineage>
        <taxon>Bacteria</taxon>
        <taxon>Pseudomonadati</taxon>
        <taxon>Pseudomonadota</taxon>
        <taxon>Alphaproteobacteria</taxon>
        <taxon>Hyphomicrobiales</taxon>
        <taxon>Devosiaceae</taxon>
        <taxon>Devosia</taxon>
    </lineage>
</organism>
<proteinExistence type="inferred from homology"/>
<evidence type="ECO:0000256" key="5">
    <source>
        <dbReference type="RuleBase" id="RU363041"/>
    </source>
</evidence>
<protein>
    <recommendedName>
        <fullName evidence="5">Probable membrane transporter protein</fullName>
    </recommendedName>
</protein>
<feature type="transmembrane region" description="Helical" evidence="5">
    <location>
        <begin position="175"/>
        <end position="194"/>
    </location>
</feature>
<feature type="transmembrane region" description="Helical" evidence="5">
    <location>
        <begin position="226"/>
        <end position="244"/>
    </location>
</feature>
<dbReference type="InterPro" id="IPR051598">
    <property type="entry name" value="TSUP/Inactive_protease-like"/>
</dbReference>
<evidence type="ECO:0000256" key="4">
    <source>
        <dbReference type="ARBA" id="ARBA00023136"/>
    </source>
</evidence>
<accession>A0ABY6CKC4</accession>
<sequence>MDLSALAIYIALGFLAQLIDGALGMAYGLISTSVLLATGAPPAIASASVHAAEMVTTGLAAGSHVWNKNVDWRIFRRLVPAGVAGGVVGAYLLTNLPQQPVKYFVVLYLSAMAVLILWRLFRGSAAPRPRISVIPIGLGGGFLDALGGGGWGPMVTSTLIARGDAARQSIGSVSASEFFVTLAISITFITTLDFSRYGEIVLGLIIGGGIAAPFAGFLARVLPQRLLIGIVAVIVIVLAGYNFMGLLGPG</sequence>
<dbReference type="Pfam" id="PF01925">
    <property type="entry name" value="TauE"/>
    <property type="match status" value="1"/>
</dbReference>
<evidence type="ECO:0000313" key="7">
    <source>
        <dbReference type="Proteomes" id="UP001061862"/>
    </source>
</evidence>
<gene>
    <name evidence="6" type="ORF">N8A98_11835</name>
</gene>
<keyword evidence="2 5" id="KW-0812">Transmembrane</keyword>
<evidence type="ECO:0000256" key="2">
    <source>
        <dbReference type="ARBA" id="ARBA00022692"/>
    </source>
</evidence>
<feature type="transmembrane region" description="Helical" evidence="5">
    <location>
        <begin position="78"/>
        <end position="97"/>
    </location>
</feature>
<evidence type="ECO:0000256" key="3">
    <source>
        <dbReference type="ARBA" id="ARBA00022989"/>
    </source>
</evidence>
<keyword evidence="7" id="KW-1185">Reference proteome</keyword>
<keyword evidence="4 5" id="KW-0472">Membrane</keyword>
<evidence type="ECO:0000313" key="6">
    <source>
        <dbReference type="EMBL" id="UXN71817.1"/>
    </source>
</evidence>
<dbReference type="EMBL" id="CP104965">
    <property type="protein sequence ID" value="UXN71817.1"/>
    <property type="molecule type" value="Genomic_DNA"/>
</dbReference>
<dbReference type="PANTHER" id="PTHR43701:SF12">
    <property type="entry name" value="MEMBRANE TRANSPORTER PROTEIN YTNM-RELATED"/>
    <property type="match status" value="1"/>
</dbReference>
<name>A0ABY6CKC4_9HYPH</name>
<comment type="subcellular location">
    <subcellularLocation>
        <location evidence="5">Cell membrane</location>
        <topology evidence="5">Multi-pass membrane protein</topology>
    </subcellularLocation>
    <subcellularLocation>
        <location evidence="1">Membrane</location>
        <topology evidence="1">Multi-pass membrane protein</topology>
    </subcellularLocation>
</comment>
<feature type="transmembrane region" description="Helical" evidence="5">
    <location>
        <begin position="103"/>
        <end position="121"/>
    </location>
</feature>
<feature type="transmembrane region" description="Helical" evidence="5">
    <location>
        <begin position="200"/>
        <end position="219"/>
    </location>
</feature>
<feature type="transmembrane region" description="Helical" evidence="5">
    <location>
        <begin position="6"/>
        <end position="30"/>
    </location>
</feature>
<dbReference type="Proteomes" id="UP001061862">
    <property type="component" value="Chromosome"/>
</dbReference>
<dbReference type="RefSeq" id="WP_262171546.1">
    <property type="nucleotide sequence ID" value="NZ_CP104965.1"/>
</dbReference>
<reference evidence="6 7" key="1">
    <citation type="submission" date="2022-09" db="EMBL/GenBank/DDBJ databases">
        <title>Interaction between co-microsymbionts with complementary sets of symbiotic genes in legume-rhizobium systems.</title>
        <authorList>
            <person name="Safronova V."/>
            <person name="Sazanova A."/>
            <person name="Afonin A."/>
            <person name="Chirak E."/>
        </authorList>
    </citation>
    <scope>NUCLEOTIDE SEQUENCE [LARGE SCALE GENOMIC DNA]</scope>
    <source>
        <strain evidence="6 7">A18/4-1</strain>
    </source>
</reference>
<dbReference type="InterPro" id="IPR002781">
    <property type="entry name" value="TM_pro_TauE-like"/>
</dbReference>
<keyword evidence="3 5" id="KW-1133">Transmembrane helix</keyword>
<evidence type="ECO:0000256" key="1">
    <source>
        <dbReference type="ARBA" id="ARBA00004141"/>
    </source>
</evidence>
<dbReference type="PANTHER" id="PTHR43701">
    <property type="entry name" value="MEMBRANE TRANSPORTER PROTEIN MJ0441-RELATED"/>
    <property type="match status" value="1"/>
</dbReference>